<reference evidence="6" key="1">
    <citation type="submission" date="2022-01" db="EMBL/GenBank/DDBJ databases">
        <title>Collection of gut derived symbiotic bacterial strains cultured from healthy donors.</title>
        <authorList>
            <person name="Lin H."/>
            <person name="Kohout C."/>
            <person name="Waligurski E."/>
            <person name="Pamer E.G."/>
        </authorList>
    </citation>
    <scope>NUCLEOTIDE SEQUENCE</scope>
    <source>
        <strain evidence="6">DFI.5.49</strain>
    </source>
</reference>
<evidence type="ECO:0000256" key="4">
    <source>
        <dbReference type="ARBA" id="ARBA00023163"/>
    </source>
</evidence>
<dbReference type="InterPro" id="IPR013324">
    <property type="entry name" value="RNA_pol_sigma_r3/r4-like"/>
</dbReference>
<dbReference type="InterPro" id="IPR013325">
    <property type="entry name" value="RNA_pol_sigma_r2"/>
</dbReference>
<dbReference type="EMBL" id="JAKNFS010000002">
    <property type="protein sequence ID" value="MCG4764146.1"/>
    <property type="molecule type" value="Genomic_DNA"/>
</dbReference>
<dbReference type="SUPFAM" id="SSF88946">
    <property type="entry name" value="Sigma2 domain of RNA polymerase sigma factors"/>
    <property type="match status" value="1"/>
</dbReference>
<dbReference type="CDD" id="cd06171">
    <property type="entry name" value="Sigma70_r4"/>
    <property type="match status" value="1"/>
</dbReference>
<dbReference type="Gene3D" id="1.10.10.10">
    <property type="entry name" value="Winged helix-like DNA-binding domain superfamily/Winged helix DNA-binding domain"/>
    <property type="match status" value="2"/>
</dbReference>
<evidence type="ECO:0000259" key="5">
    <source>
        <dbReference type="PROSITE" id="PS00715"/>
    </source>
</evidence>
<evidence type="ECO:0000313" key="7">
    <source>
        <dbReference type="Proteomes" id="UP001199915"/>
    </source>
</evidence>
<dbReference type="PRINTS" id="PR00046">
    <property type="entry name" value="SIGMA70FCT"/>
</dbReference>
<dbReference type="Pfam" id="PF04539">
    <property type="entry name" value="Sigma70_r3"/>
    <property type="match status" value="1"/>
</dbReference>
<organism evidence="6 7">
    <name type="scientific">Fusicatenibacter saccharivorans</name>
    <dbReference type="NCBI Taxonomy" id="1150298"/>
    <lineage>
        <taxon>Bacteria</taxon>
        <taxon>Bacillati</taxon>
        <taxon>Bacillota</taxon>
        <taxon>Clostridia</taxon>
        <taxon>Lachnospirales</taxon>
        <taxon>Lachnospiraceae</taxon>
        <taxon>Fusicatenibacter</taxon>
    </lineage>
</organism>
<keyword evidence="4" id="KW-0804">Transcription</keyword>
<comment type="caution">
    <text evidence="6">The sequence shown here is derived from an EMBL/GenBank/DDBJ whole genome shotgun (WGS) entry which is preliminary data.</text>
</comment>
<dbReference type="InterPro" id="IPR000943">
    <property type="entry name" value="RNA_pol_sigma70"/>
</dbReference>
<gene>
    <name evidence="6" type="ORF">L0N21_01210</name>
</gene>
<protein>
    <submittedName>
        <fullName evidence="6">Sigma-70 family RNA polymerase sigma factor</fullName>
    </submittedName>
</protein>
<dbReference type="Pfam" id="PF04545">
    <property type="entry name" value="Sigma70_r4"/>
    <property type="match status" value="1"/>
</dbReference>
<evidence type="ECO:0000256" key="3">
    <source>
        <dbReference type="ARBA" id="ARBA00023125"/>
    </source>
</evidence>
<dbReference type="PROSITE" id="PS00715">
    <property type="entry name" value="SIGMA70_1"/>
    <property type="match status" value="1"/>
</dbReference>
<keyword evidence="2" id="KW-0731">Sigma factor</keyword>
<keyword evidence="1" id="KW-0805">Transcription regulation</keyword>
<dbReference type="Pfam" id="PF04542">
    <property type="entry name" value="Sigma70_r2"/>
    <property type="match status" value="1"/>
</dbReference>
<dbReference type="Gene3D" id="1.10.601.10">
    <property type="entry name" value="RNA Polymerase Primary Sigma Factor"/>
    <property type="match status" value="1"/>
</dbReference>
<dbReference type="InterPro" id="IPR007624">
    <property type="entry name" value="RNA_pol_sigma70_r3"/>
</dbReference>
<keyword evidence="3" id="KW-0238">DNA-binding</keyword>
<dbReference type="InterPro" id="IPR050239">
    <property type="entry name" value="Sigma-70_RNA_pol_init_factors"/>
</dbReference>
<dbReference type="PANTHER" id="PTHR30603:SF47">
    <property type="entry name" value="RNA POLYMERASE SIGMA FACTOR SIGD, CHLOROPLASTIC"/>
    <property type="match status" value="1"/>
</dbReference>
<dbReference type="InterPro" id="IPR014284">
    <property type="entry name" value="RNA_pol_sigma-70_dom"/>
</dbReference>
<dbReference type="InterPro" id="IPR007627">
    <property type="entry name" value="RNA_pol_sigma70_r2"/>
</dbReference>
<dbReference type="GO" id="GO:0003677">
    <property type="term" value="F:DNA binding"/>
    <property type="evidence" value="ECO:0007669"/>
    <property type="project" value="UniProtKB-KW"/>
</dbReference>
<dbReference type="PANTHER" id="PTHR30603">
    <property type="entry name" value="RNA POLYMERASE SIGMA FACTOR RPO"/>
    <property type="match status" value="1"/>
</dbReference>
<evidence type="ECO:0000256" key="1">
    <source>
        <dbReference type="ARBA" id="ARBA00023015"/>
    </source>
</evidence>
<evidence type="ECO:0000256" key="2">
    <source>
        <dbReference type="ARBA" id="ARBA00023082"/>
    </source>
</evidence>
<dbReference type="NCBIfam" id="TIGR02937">
    <property type="entry name" value="sigma70-ECF"/>
    <property type="match status" value="1"/>
</dbReference>
<evidence type="ECO:0000313" key="6">
    <source>
        <dbReference type="EMBL" id="MCG4764146.1"/>
    </source>
</evidence>
<dbReference type="GO" id="GO:0016987">
    <property type="term" value="F:sigma factor activity"/>
    <property type="evidence" value="ECO:0007669"/>
    <property type="project" value="UniProtKB-KW"/>
</dbReference>
<dbReference type="Proteomes" id="UP001199915">
    <property type="component" value="Unassembled WGS sequence"/>
</dbReference>
<proteinExistence type="predicted"/>
<dbReference type="Pfam" id="PF00140">
    <property type="entry name" value="Sigma70_r1_2"/>
    <property type="match status" value="1"/>
</dbReference>
<dbReference type="SUPFAM" id="SSF88659">
    <property type="entry name" value="Sigma3 and sigma4 domains of RNA polymerase sigma factors"/>
    <property type="match status" value="2"/>
</dbReference>
<dbReference type="Gene3D" id="1.20.120.1810">
    <property type="match status" value="1"/>
</dbReference>
<dbReference type="InterPro" id="IPR036388">
    <property type="entry name" value="WH-like_DNA-bd_sf"/>
</dbReference>
<feature type="domain" description="RNA polymerase sigma-70" evidence="5">
    <location>
        <begin position="133"/>
        <end position="146"/>
    </location>
</feature>
<accession>A0AAE3F0K2</accession>
<sequence>METKENMVIASRLQKIYEEQSSFEQFRKSCIKEGIDEKQAEVIYFKLVEQENAFSDDTLLEDDFDLDCTDSVKMYLNELGNDPLLSLEEEQELFKRYEAGDAEARDRIIRSNLRLVISVAKRYVGGSNLSIMDLIQEGNMGLMNAVTRFDYRKGYKFSTYATWWIRQAITRSICNDSRTIRIPVHLFEKFNQARRMEIKLRQELQRDPKESEIAKALGISEEALAALRSYQQQPASLDLPIGEEEDTSIGDFVPATNMQSNPEKSAVYSSLCDALEKAMDSLTERERAVLEMRYGLNGEKPQTLEKIGSKMNVTRERIRQIEAKALMKMRSPRRKALLRDYL</sequence>
<dbReference type="AlphaFoldDB" id="A0AAE3F0K2"/>
<dbReference type="InterPro" id="IPR007630">
    <property type="entry name" value="RNA_pol_sigma70_r4"/>
</dbReference>
<dbReference type="InterPro" id="IPR009042">
    <property type="entry name" value="RNA_pol_sigma70_r1_2"/>
</dbReference>
<dbReference type="RefSeq" id="WP_238032702.1">
    <property type="nucleotide sequence ID" value="NZ_JAKNFS010000002.1"/>
</dbReference>
<name>A0AAE3F0K2_9FIRM</name>
<dbReference type="GO" id="GO:0006352">
    <property type="term" value="P:DNA-templated transcription initiation"/>
    <property type="evidence" value="ECO:0007669"/>
    <property type="project" value="InterPro"/>
</dbReference>